<proteinExistence type="predicted"/>
<dbReference type="InterPro" id="IPR013783">
    <property type="entry name" value="Ig-like_fold"/>
</dbReference>
<reference evidence="8" key="1">
    <citation type="submission" date="2013-03" db="EMBL/GenBank/DDBJ databases">
        <title>Genome sequence of Chthonomonas calidirosea, the first sequenced genome from the Armatimonadetes phylum (formally candidate division OP10).</title>
        <authorList>
            <person name="Lee K.C.Y."/>
            <person name="Morgan X.C."/>
            <person name="Dunfield P.F."/>
            <person name="Tamas I."/>
            <person name="Houghton K.M."/>
            <person name="Vyssotski M."/>
            <person name="Ryan J.L.J."/>
            <person name="Lagutin K."/>
            <person name="McDonald I.R."/>
            <person name="Stott M.B."/>
        </authorList>
    </citation>
    <scope>NUCLEOTIDE SEQUENCE [LARGE SCALE GENOMIC DNA]</scope>
    <source>
        <strain evidence="8">DSM 23976 / ICMP 18418 / T49</strain>
    </source>
</reference>
<dbReference type="InterPro" id="IPR017853">
    <property type="entry name" value="GH"/>
</dbReference>
<dbReference type="Gene3D" id="3.20.20.80">
    <property type="entry name" value="Glycosidases"/>
    <property type="match status" value="1"/>
</dbReference>
<dbReference type="PANTHER" id="PTHR31451">
    <property type="match status" value="1"/>
</dbReference>
<dbReference type="InterPro" id="IPR045053">
    <property type="entry name" value="MAN-like"/>
</dbReference>
<dbReference type="Pfam" id="PF00150">
    <property type="entry name" value="Cellulase"/>
    <property type="match status" value="1"/>
</dbReference>
<evidence type="ECO:0000313" key="8">
    <source>
        <dbReference type="Proteomes" id="UP000014227"/>
    </source>
</evidence>
<dbReference type="SUPFAM" id="SSF51445">
    <property type="entry name" value="(Trans)glycosidases"/>
    <property type="match status" value="1"/>
</dbReference>
<keyword evidence="3" id="KW-0378">Hydrolase</keyword>
<dbReference type="STRING" id="454171.CP488_02048"/>
<evidence type="ECO:0000259" key="5">
    <source>
        <dbReference type="Pfam" id="PF00150"/>
    </source>
</evidence>
<dbReference type="InterPro" id="IPR032260">
    <property type="entry name" value="DUF5060"/>
</dbReference>
<protein>
    <recommendedName>
        <fullName evidence="2">mannan endo-1,4-beta-mannosidase</fullName>
        <ecNumber evidence="2">3.2.1.78</ecNumber>
    </recommendedName>
</protein>
<keyword evidence="8" id="KW-1185">Reference proteome</keyword>
<evidence type="ECO:0000313" key="7">
    <source>
        <dbReference type="EMBL" id="CCW35848.1"/>
    </source>
</evidence>
<dbReference type="RefSeq" id="WP_016483372.1">
    <property type="nucleotide sequence ID" value="NC_021487.1"/>
</dbReference>
<dbReference type="KEGG" id="ccz:CCALI_02041"/>
<evidence type="ECO:0000259" key="6">
    <source>
        <dbReference type="Pfam" id="PF16586"/>
    </source>
</evidence>
<evidence type="ECO:0000256" key="3">
    <source>
        <dbReference type="ARBA" id="ARBA00022801"/>
    </source>
</evidence>
<dbReference type="Pfam" id="PF16586">
    <property type="entry name" value="DUF5060"/>
    <property type="match status" value="1"/>
</dbReference>
<dbReference type="InterPro" id="IPR001547">
    <property type="entry name" value="Glyco_hydro_5"/>
</dbReference>
<feature type="domain" description="Glycoside hydrolase family 5" evidence="5">
    <location>
        <begin position="185"/>
        <end position="423"/>
    </location>
</feature>
<dbReference type="HOGENOM" id="CLU_011473_0_0_0"/>
<dbReference type="EMBL" id="HF951689">
    <property type="protein sequence ID" value="CCW35848.1"/>
    <property type="molecule type" value="Genomic_DNA"/>
</dbReference>
<dbReference type="EC" id="3.2.1.78" evidence="2"/>
<sequence>MMRIQRWFWWLCGLFPGVLLGVCAGCGGADFGGLQQSLSGDIAPGYNTPIALQNRNTGARLLPGQGCYPMIETSFQLAKVPGDPFDFEKVNVQVVFQRPDGGTVSVPAFYDGDQTWRARYTPIAPGRYIVQKVLLNGQIAHETNLNPTQWNVSGTPEPGFIRINPADPMRFVFDNGNTYYPVGNNEAWPSPNLPDIPALFAKMHAAGENWSRVWMAHWAHQNLDWVPGSKVAPGDIDLDVARRWDKIVEAAQQNGIYFQMVLQHHGQYSSNVNPNWDENPYNVKNGGFLQAPDDFFTNPQAIEDTKRKLYYILARWGYSPNIMAFELFNEVQFTDAYQHKHEAAIAQWHREMADFLRRYDINHHLITTSSAPDVPYDSPIWQSMDYIQVHTYPPDPLTTLAAGPPAQALKLNKPIFVGEFGPATLTDSDGLALHNGLWAGLMRWPSGAPEYWSWDIIEAHDLYGNYAAATAFLNASELLEQRGLQTATLSVETQQHADLVIAPGGGFEPAKQSTFIISPEGAPAAFGAYPSYLQGQFHRDMMPEPLTLQVNCATPIKGEVQIDRVAKAGATLQIGVDGQVVATRTFGAENNDYTPEAQQGTLSFGLPAGQHTLTLQNTGSDWVRIHRIVLENYALALQCLARVGKNYVAGWVYNRSGIYAPADAQPKPAQGQIALPTLTPGTYHLVWWDTRAGKVLAESTLTVVDHGKVTITTPPVSRDVAFYFIVSHTVAQKAK</sequence>
<dbReference type="InParanoid" id="S0EZJ2"/>
<dbReference type="Gene3D" id="2.60.40.10">
    <property type="entry name" value="Immunoglobulins"/>
    <property type="match status" value="1"/>
</dbReference>
<feature type="domain" description="DUF5060" evidence="6">
    <location>
        <begin position="68"/>
        <end position="128"/>
    </location>
</feature>
<evidence type="ECO:0000256" key="1">
    <source>
        <dbReference type="ARBA" id="ARBA00001678"/>
    </source>
</evidence>
<dbReference type="Proteomes" id="UP000014227">
    <property type="component" value="Chromosome I"/>
</dbReference>
<dbReference type="eggNOG" id="COG2730">
    <property type="taxonomic scope" value="Bacteria"/>
</dbReference>
<name>S0EZJ2_CHTCT</name>
<gene>
    <name evidence="7" type="ORF">CCALI_02041</name>
</gene>
<dbReference type="OrthoDB" id="9801493at2"/>
<dbReference type="GO" id="GO:0004553">
    <property type="term" value="F:hydrolase activity, hydrolyzing O-glycosyl compounds"/>
    <property type="evidence" value="ECO:0007669"/>
    <property type="project" value="InterPro"/>
</dbReference>
<evidence type="ECO:0000256" key="4">
    <source>
        <dbReference type="ARBA" id="ARBA00023295"/>
    </source>
</evidence>
<keyword evidence="4" id="KW-0326">Glycosidase</keyword>
<dbReference type="Gene3D" id="2.60.120.260">
    <property type="entry name" value="Galactose-binding domain-like"/>
    <property type="match status" value="1"/>
</dbReference>
<dbReference type="PATRIC" id="fig|1303518.3.peg.2106"/>
<comment type="catalytic activity">
    <reaction evidence="1">
        <text>Random hydrolysis of (1-&gt;4)-beta-D-mannosidic linkages in mannans, galactomannans and glucomannans.</text>
        <dbReference type="EC" id="3.2.1.78"/>
    </reaction>
</comment>
<evidence type="ECO:0000256" key="2">
    <source>
        <dbReference type="ARBA" id="ARBA00012706"/>
    </source>
</evidence>
<organism evidence="7 8">
    <name type="scientific">Chthonomonas calidirosea (strain DSM 23976 / ICMP 18418 / T49)</name>
    <dbReference type="NCBI Taxonomy" id="1303518"/>
    <lineage>
        <taxon>Bacteria</taxon>
        <taxon>Bacillati</taxon>
        <taxon>Armatimonadota</taxon>
        <taxon>Chthonomonadia</taxon>
        <taxon>Chthonomonadales</taxon>
        <taxon>Chthonomonadaceae</taxon>
        <taxon>Chthonomonas</taxon>
    </lineage>
</organism>
<dbReference type="GO" id="GO:0000272">
    <property type="term" value="P:polysaccharide catabolic process"/>
    <property type="evidence" value="ECO:0007669"/>
    <property type="project" value="InterPro"/>
</dbReference>
<dbReference type="AlphaFoldDB" id="S0EZJ2"/>
<accession>S0EZJ2</accession>